<organism evidence="1 2">
    <name type="scientific">Vicia faba</name>
    <name type="common">Broad bean</name>
    <name type="synonym">Faba vulgaris</name>
    <dbReference type="NCBI Taxonomy" id="3906"/>
    <lineage>
        <taxon>Eukaryota</taxon>
        <taxon>Viridiplantae</taxon>
        <taxon>Streptophyta</taxon>
        <taxon>Embryophyta</taxon>
        <taxon>Tracheophyta</taxon>
        <taxon>Spermatophyta</taxon>
        <taxon>Magnoliopsida</taxon>
        <taxon>eudicotyledons</taxon>
        <taxon>Gunneridae</taxon>
        <taxon>Pentapetalae</taxon>
        <taxon>rosids</taxon>
        <taxon>fabids</taxon>
        <taxon>Fabales</taxon>
        <taxon>Fabaceae</taxon>
        <taxon>Papilionoideae</taxon>
        <taxon>50 kb inversion clade</taxon>
        <taxon>NPAAA clade</taxon>
        <taxon>Hologalegina</taxon>
        <taxon>IRL clade</taxon>
        <taxon>Fabeae</taxon>
        <taxon>Vicia</taxon>
    </lineage>
</organism>
<evidence type="ECO:0000313" key="2">
    <source>
        <dbReference type="Proteomes" id="UP001157006"/>
    </source>
</evidence>
<keyword evidence="2" id="KW-1185">Reference proteome</keyword>
<dbReference type="AlphaFoldDB" id="A0AAV0YYB7"/>
<sequence>MKTRFKLLGTYRSRRKRPPQCNSEHQDFTRRAPSIRRMAGQKGAICGLPLHVFLSACFKFGDKAVSTYVKLANFHLKEIKFERFLLWKLMEERKTCDVIDTNKTYHEKIIQLALGVALTVYEREEEVDHKSFAPTTLTAIPESILERDETDETLTSIRDNFEVKLEQETIKWTEAESRF</sequence>
<dbReference type="Proteomes" id="UP001157006">
    <property type="component" value="Chromosome 1L"/>
</dbReference>
<reference evidence="1 2" key="1">
    <citation type="submission" date="2023-01" db="EMBL/GenBank/DDBJ databases">
        <authorList>
            <person name="Kreplak J."/>
        </authorList>
    </citation>
    <scope>NUCLEOTIDE SEQUENCE [LARGE SCALE GENOMIC DNA]</scope>
</reference>
<dbReference type="EMBL" id="OX451736">
    <property type="protein sequence ID" value="CAI8590596.1"/>
    <property type="molecule type" value="Genomic_DNA"/>
</dbReference>
<name>A0AAV0YYB7_VICFA</name>
<gene>
    <name evidence="1" type="ORF">VFH_I448680</name>
</gene>
<proteinExistence type="predicted"/>
<evidence type="ECO:0000313" key="1">
    <source>
        <dbReference type="EMBL" id="CAI8590596.1"/>
    </source>
</evidence>
<protein>
    <submittedName>
        <fullName evidence="1">Uncharacterized protein</fullName>
    </submittedName>
</protein>
<accession>A0AAV0YYB7</accession>